<evidence type="ECO:0000256" key="4">
    <source>
        <dbReference type="ARBA" id="ARBA00022722"/>
    </source>
</evidence>
<keyword evidence="16" id="KW-1185">Reference proteome</keyword>
<dbReference type="PROSITE" id="PS50994">
    <property type="entry name" value="INTEGRASE"/>
    <property type="match status" value="1"/>
</dbReference>
<dbReference type="InterPro" id="IPR000477">
    <property type="entry name" value="RT_dom"/>
</dbReference>
<keyword evidence="6" id="KW-0378">Hydrolase</keyword>
<name>A0A6J8CVV9_MYTCO</name>
<protein>
    <submittedName>
        <fullName evidence="15">Transposon Ty3-I Gag-Pol polyprotein</fullName>
    </submittedName>
</protein>
<dbReference type="GO" id="GO:0015074">
    <property type="term" value="P:DNA integration"/>
    <property type="evidence" value="ECO:0007669"/>
    <property type="project" value="UniProtKB-KW"/>
</dbReference>
<dbReference type="SUPFAM" id="SSF53098">
    <property type="entry name" value="Ribonuclease H-like"/>
    <property type="match status" value="1"/>
</dbReference>
<dbReference type="InterPro" id="IPR041577">
    <property type="entry name" value="RT_RNaseH_2"/>
</dbReference>
<keyword evidence="11" id="KW-0511">Multifunctional enzyme</keyword>
<dbReference type="InterPro" id="IPR012337">
    <property type="entry name" value="RNaseH-like_sf"/>
</dbReference>
<sequence>MADAGRNSPDPEINFRRERDLDDLRQGDQIHTDDNDDFDRESILQGHGDEIAQRPKGRDEYQRHDFDDRNDRGNHNMQPIGPPKVTLKPEPFSGKDCWEEYLSHFEDCAELGQWGNRTKLLFLAASLRGQARTYYMSLSPGDRRTYQMLTQKLDQRFGSSKHKNRWLSKLEMRRRMPGESIAEVGDDIRQLAQKAYYDLDSAAQESLALNQLFKVITVEMKCRCIDKECQTIADAVDVIERYESILGDGDKKKSTIRAVESKDIEGHMSEKDYQSNLQALQDRIAKLEQGHRNRDTKRANTGRCYSWKRQNAGSIGRELVTEDKRPDIKGEKHVRTGHIGETDDNWDNGFYTNGLIYGFPVNFLIDSGSTASILSIDVYEKLPSNVWCSLVPNKSEIFDVNGNKVFAIGSIILELMLGQEIFSQNFMICNINQDGILGQDFLLKEVSKVNYQRMVLHTIHNQEIQCWIGGKAIMICRVEIKDNMTIPPMTSTMMPVEIPGVNHLTEYGFIEGTTGTAKSTLTIPGIINTQDQAHFVNVVNYGDNEVKLYKKETIGTCESYTEHHLNPEQIRTLQKDCFTASEEIPEHLTDLLQRSSTYLIEDQRQQLSRLLSQYQNVFSRTDDDIGRTDLVTHRINTGNAIPFRQRSRRMPLGKQEMEKSEVNRMLDKGIIEPSSSPWASNIVLVMKKNGSPRCCVDYRILNDVTKKDSYPIPRVDECLDSLAGGKFFGSMDLNSGFWQIGMAPEDKEKTAFLTSLGLYQFTVMPFGLVNSPSTFEHLMENVLRGLQWKELLLYMDDIISVSSTFEEGLGRLERIFIHLHNAHLKLKPAKCIFFQKQVRFLGHIVSEEGISTDLEKTKAIDDWPVPKSAKQVRSFLGLCSYYRRFVKGFAAIARPMHKICEKNSRFAWNDECQKAFEQLKNALTSTPVLAYPLPNLPFILDTDASDKAVGAVLSQIQDGLERVIAYMSKSMNIHEQAYCVTRKELLAVIIALKTFHHYLYGQEVLLRTDNAAVSWMKNLKKPTGQTARWLEELGTYNLTVTHRAGRKHSNADALSRRPCKSCERQESGNHISDDETDEIPLEESDFVNQELHENEEPTPRIEIVRVCTRSQTGNQSSATPSGYCIEGWDPDSIRQCQLEDPDMSLIMTYLQEKENKPDWDQVSKGTSYQKTIWRQWDRLTINNGMLYRKFYYSDKDDVDNFKLQLLVPKSHQKTVFKYFHDVSSAGHLGPDKMLSRIQQLFYWPAMRSSITRYCKECDQCAARKSLKRNKAPLGQYLVGEPMERVAIDILSPLPLTKRQNLYVLVLCDCFSKWTEAYAIPDQESLTIARTIVNEFICRFGSPLQLHSDQGRSFEAKLFQDLCDLLKIDKTRSTSQHPQSNGSVERFNRTLLSMLTFYCQNDQRNWDEILPQVMMAYRSSVHASTGQTPNMMMFGRNIFLPMEAVIPRPDGPDESTTPETDKYINELQDAMSKSHVLARKHLKQNSEYQKRHYDLKAVKRELQIGQAVWLYDASKRKGICHKLTSKWKGPYVVTRKIDDITYLVKRSKKQPGKVYHIDRLLPYQGRNPPTWFSSRKA</sequence>
<evidence type="ECO:0000313" key="15">
    <source>
        <dbReference type="EMBL" id="CAC5399062.1"/>
    </source>
</evidence>
<dbReference type="Pfam" id="PF17919">
    <property type="entry name" value="RT_RNaseH_2"/>
    <property type="match status" value="1"/>
</dbReference>
<evidence type="ECO:0000259" key="14">
    <source>
        <dbReference type="PROSITE" id="PS50994"/>
    </source>
</evidence>
<dbReference type="GO" id="GO:0004190">
    <property type="term" value="F:aspartic-type endopeptidase activity"/>
    <property type="evidence" value="ECO:0007669"/>
    <property type="project" value="InterPro"/>
</dbReference>
<evidence type="ECO:0000256" key="3">
    <source>
        <dbReference type="ARBA" id="ARBA00022695"/>
    </source>
</evidence>
<dbReference type="SUPFAM" id="SSF56672">
    <property type="entry name" value="DNA/RNA polymerases"/>
    <property type="match status" value="1"/>
</dbReference>
<dbReference type="GO" id="GO:0006508">
    <property type="term" value="P:proteolysis"/>
    <property type="evidence" value="ECO:0007669"/>
    <property type="project" value="UniProtKB-KW"/>
</dbReference>
<dbReference type="FunFam" id="3.30.420.10:FF:000032">
    <property type="entry name" value="Retrovirus-related Pol polyprotein from transposon 297-like Protein"/>
    <property type="match status" value="1"/>
</dbReference>
<dbReference type="GO" id="GO:0004519">
    <property type="term" value="F:endonuclease activity"/>
    <property type="evidence" value="ECO:0007669"/>
    <property type="project" value="UniProtKB-KW"/>
</dbReference>
<dbReference type="PROSITE" id="PS50878">
    <property type="entry name" value="RT_POL"/>
    <property type="match status" value="1"/>
</dbReference>
<dbReference type="InterPro" id="IPR043128">
    <property type="entry name" value="Rev_trsase/Diguanyl_cyclase"/>
</dbReference>
<dbReference type="GO" id="GO:0003723">
    <property type="term" value="F:RNA binding"/>
    <property type="evidence" value="ECO:0007669"/>
    <property type="project" value="UniProtKB-KW"/>
</dbReference>
<evidence type="ECO:0000256" key="12">
    <source>
        <dbReference type="SAM" id="MobiDB-lite"/>
    </source>
</evidence>
<dbReference type="InterPro" id="IPR043502">
    <property type="entry name" value="DNA/RNA_pol_sf"/>
</dbReference>
<evidence type="ECO:0000256" key="1">
    <source>
        <dbReference type="ARBA" id="ARBA00022670"/>
    </source>
</evidence>
<gene>
    <name evidence="15" type="ORF">MCOR_33357</name>
</gene>
<evidence type="ECO:0000256" key="2">
    <source>
        <dbReference type="ARBA" id="ARBA00022679"/>
    </source>
</evidence>
<dbReference type="FunFam" id="1.10.340.70:FF:000001">
    <property type="entry name" value="Retrovirus-related Pol polyprotein from transposon gypsy-like Protein"/>
    <property type="match status" value="1"/>
</dbReference>
<dbReference type="CDD" id="cd01647">
    <property type="entry name" value="RT_LTR"/>
    <property type="match status" value="1"/>
</dbReference>
<feature type="region of interest" description="Disordered" evidence="12">
    <location>
        <begin position="1047"/>
        <end position="1080"/>
    </location>
</feature>
<dbReference type="Gene3D" id="3.10.10.10">
    <property type="entry name" value="HIV Type 1 Reverse Transcriptase, subunit A, domain 1"/>
    <property type="match status" value="1"/>
</dbReference>
<keyword evidence="7" id="KW-0460">Magnesium</keyword>
<keyword evidence="5" id="KW-0255">Endonuclease</keyword>
<dbReference type="Pfam" id="PF22938">
    <property type="entry name" value="Integrase_p58_C"/>
    <property type="match status" value="1"/>
</dbReference>
<keyword evidence="8" id="KW-0694">RNA-binding</keyword>
<dbReference type="FunFam" id="3.10.20.370:FF:000001">
    <property type="entry name" value="Retrovirus-related Pol polyprotein from transposon 17.6-like protein"/>
    <property type="match status" value="1"/>
</dbReference>
<keyword evidence="3" id="KW-0548">Nucleotidyltransferase</keyword>
<dbReference type="InterPro" id="IPR021109">
    <property type="entry name" value="Peptidase_aspartic_dom_sf"/>
</dbReference>
<evidence type="ECO:0000256" key="10">
    <source>
        <dbReference type="ARBA" id="ARBA00022918"/>
    </source>
</evidence>
<feature type="region of interest" description="Disordered" evidence="12">
    <location>
        <begin position="1"/>
        <end position="88"/>
    </location>
</feature>
<dbReference type="InterPro" id="IPR036397">
    <property type="entry name" value="RNaseH_sf"/>
</dbReference>
<reference evidence="15 16" key="1">
    <citation type="submission" date="2020-06" db="EMBL/GenBank/DDBJ databases">
        <authorList>
            <person name="Li R."/>
            <person name="Bekaert M."/>
        </authorList>
    </citation>
    <scope>NUCLEOTIDE SEQUENCE [LARGE SCALE GENOMIC DNA]</scope>
    <source>
        <strain evidence="16">wild</strain>
    </source>
</reference>
<dbReference type="Gene3D" id="3.30.70.270">
    <property type="match status" value="2"/>
</dbReference>
<dbReference type="Gene3D" id="1.10.340.70">
    <property type="match status" value="1"/>
</dbReference>
<evidence type="ECO:0000256" key="7">
    <source>
        <dbReference type="ARBA" id="ARBA00022842"/>
    </source>
</evidence>
<evidence type="ECO:0000259" key="13">
    <source>
        <dbReference type="PROSITE" id="PS50878"/>
    </source>
</evidence>
<dbReference type="GO" id="GO:0003964">
    <property type="term" value="F:RNA-directed DNA polymerase activity"/>
    <property type="evidence" value="ECO:0007669"/>
    <property type="project" value="UniProtKB-KW"/>
</dbReference>
<keyword evidence="10" id="KW-0695">RNA-directed DNA polymerase</keyword>
<dbReference type="PANTHER" id="PTHR37984:SF5">
    <property type="entry name" value="PROTEIN NYNRIN-LIKE"/>
    <property type="match status" value="1"/>
</dbReference>
<dbReference type="InterPro" id="IPR054465">
    <property type="entry name" value="Integrase_p58-like_C"/>
</dbReference>
<evidence type="ECO:0000256" key="9">
    <source>
        <dbReference type="ARBA" id="ARBA00022908"/>
    </source>
</evidence>
<evidence type="ECO:0000256" key="5">
    <source>
        <dbReference type="ARBA" id="ARBA00022759"/>
    </source>
</evidence>
<dbReference type="Gene3D" id="3.30.420.10">
    <property type="entry name" value="Ribonuclease H-like superfamily/Ribonuclease H"/>
    <property type="match status" value="1"/>
</dbReference>
<keyword evidence="2" id="KW-0808">Transferase</keyword>
<accession>A0A6J8CVV9</accession>
<evidence type="ECO:0000256" key="11">
    <source>
        <dbReference type="ARBA" id="ARBA00023268"/>
    </source>
</evidence>
<evidence type="ECO:0000256" key="6">
    <source>
        <dbReference type="ARBA" id="ARBA00022801"/>
    </source>
</evidence>
<dbReference type="InterPro" id="IPR001584">
    <property type="entry name" value="Integrase_cat-core"/>
</dbReference>
<dbReference type="InterPro" id="IPR050951">
    <property type="entry name" value="Retrovirus_Pol_polyprotein"/>
</dbReference>
<dbReference type="PANTHER" id="PTHR37984">
    <property type="entry name" value="PROTEIN CBG26694"/>
    <property type="match status" value="1"/>
</dbReference>
<dbReference type="CDD" id="cd09274">
    <property type="entry name" value="RNase_HI_RT_Ty3"/>
    <property type="match status" value="1"/>
</dbReference>
<dbReference type="FunFam" id="3.30.70.270:FF:000020">
    <property type="entry name" value="Transposon Tf2-6 polyprotein-like Protein"/>
    <property type="match status" value="1"/>
</dbReference>
<feature type="compositionally biased region" description="Basic and acidic residues" evidence="12">
    <location>
        <begin position="1060"/>
        <end position="1073"/>
    </location>
</feature>
<dbReference type="EMBL" id="CACVKT020005972">
    <property type="protein sequence ID" value="CAC5399062.1"/>
    <property type="molecule type" value="Genomic_DNA"/>
</dbReference>
<dbReference type="FunFam" id="3.10.10.10:FF:000007">
    <property type="entry name" value="Retrovirus-related Pol polyprotein from transposon 17.6-like Protein"/>
    <property type="match status" value="1"/>
</dbReference>
<dbReference type="Pfam" id="PF00665">
    <property type="entry name" value="rve"/>
    <property type="match status" value="1"/>
</dbReference>
<feature type="compositionally biased region" description="Basic and acidic residues" evidence="12">
    <location>
        <begin position="13"/>
        <end position="33"/>
    </location>
</feature>
<dbReference type="OrthoDB" id="6109646at2759"/>
<feature type="domain" description="Integrase catalytic" evidence="14">
    <location>
        <begin position="1277"/>
        <end position="1436"/>
    </location>
</feature>
<dbReference type="Pfam" id="PF00078">
    <property type="entry name" value="RVT_1"/>
    <property type="match status" value="1"/>
</dbReference>
<feature type="compositionally biased region" description="Basic and acidic residues" evidence="12">
    <location>
        <begin position="47"/>
        <end position="74"/>
    </location>
</feature>
<evidence type="ECO:0000313" key="16">
    <source>
        <dbReference type="Proteomes" id="UP000507470"/>
    </source>
</evidence>
<dbReference type="Pfam" id="PF17921">
    <property type="entry name" value="Integrase_H2C2"/>
    <property type="match status" value="1"/>
</dbReference>
<feature type="domain" description="Reverse transcriptase" evidence="13">
    <location>
        <begin position="666"/>
        <end position="845"/>
    </location>
</feature>
<evidence type="ECO:0000256" key="8">
    <source>
        <dbReference type="ARBA" id="ARBA00022884"/>
    </source>
</evidence>
<proteinExistence type="predicted"/>
<keyword evidence="4" id="KW-0540">Nuclease</keyword>
<keyword evidence="1" id="KW-0645">Protease</keyword>
<dbReference type="InterPro" id="IPR001969">
    <property type="entry name" value="Aspartic_peptidase_AS"/>
</dbReference>
<dbReference type="InterPro" id="IPR041588">
    <property type="entry name" value="Integrase_H2C2"/>
</dbReference>
<dbReference type="Proteomes" id="UP000507470">
    <property type="component" value="Unassembled WGS sequence"/>
</dbReference>
<dbReference type="Gene3D" id="2.40.70.10">
    <property type="entry name" value="Acid Proteases"/>
    <property type="match status" value="1"/>
</dbReference>
<organism evidence="15 16">
    <name type="scientific">Mytilus coruscus</name>
    <name type="common">Sea mussel</name>
    <dbReference type="NCBI Taxonomy" id="42192"/>
    <lineage>
        <taxon>Eukaryota</taxon>
        <taxon>Metazoa</taxon>
        <taxon>Spiralia</taxon>
        <taxon>Lophotrochozoa</taxon>
        <taxon>Mollusca</taxon>
        <taxon>Bivalvia</taxon>
        <taxon>Autobranchia</taxon>
        <taxon>Pteriomorphia</taxon>
        <taxon>Mytilida</taxon>
        <taxon>Mytiloidea</taxon>
        <taxon>Mytilidae</taxon>
        <taxon>Mytilinae</taxon>
        <taxon>Mytilus</taxon>
    </lineage>
</organism>
<dbReference type="SUPFAM" id="SSF50630">
    <property type="entry name" value="Acid proteases"/>
    <property type="match status" value="1"/>
</dbReference>
<dbReference type="PROSITE" id="PS00141">
    <property type="entry name" value="ASP_PROTEASE"/>
    <property type="match status" value="1"/>
</dbReference>
<dbReference type="CDD" id="cd00303">
    <property type="entry name" value="retropepsin_like"/>
    <property type="match status" value="1"/>
</dbReference>
<keyword evidence="9" id="KW-0229">DNA integration</keyword>